<keyword evidence="7" id="KW-0175">Coiled coil</keyword>
<evidence type="ECO:0000256" key="7">
    <source>
        <dbReference type="SAM" id="Coils"/>
    </source>
</evidence>
<keyword evidence="11" id="KW-1185">Reference proteome</keyword>
<keyword evidence="5" id="KW-0274">FAD</keyword>
<dbReference type="PANTHER" id="PTHR43716">
    <property type="entry name" value="D-2-HYDROXYGLUTARATE DEHYDROGENASE, MITOCHONDRIAL"/>
    <property type="match status" value="1"/>
</dbReference>
<dbReference type="InterPro" id="IPR016166">
    <property type="entry name" value="FAD-bd_PCMH"/>
</dbReference>
<dbReference type="SMART" id="SM00397">
    <property type="entry name" value="t_SNARE"/>
    <property type="match status" value="1"/>
</dbReference>
<dbReference type="Gene3D" id="1.20.5.110">
    <property type="match status" value="1"/>
</dbReference>
<protein>
    <recommendedName>
        <fullName evidence="9">FAD-binding PCMH-type domain-containing protein</fullName>
    </recommendedName>
</protein>
<evidence type="ECO:0000313" key="10">
    <source>
        <dbReference type="EMBL" id="GAA5808086.1"/>
    </source>
</evidence>
<dbReference type="InterPro" id="IPR004113">
    <property type="entry name" value="FAD-bd_oxidored_4_C"/>
</dbReference>
<sequence length="767" mass="84894">MLAIASRLRVASTRLALLKPAVVKTTVPALFTLVQNRNYATKDNKQVSFTVDKFPGYVRNENYKQLTEQDVDHFKTILGNNGLIYGNEDDLFPFNTDWMHKFRGKSQLVLKPKTTQQVSDIMKYCNDQKLAVVPQGGNTGLVGGSVPVFDEVVLSLQGMNKIRGFDNVSGILTADAGCVLEVLDNWLGEKGYMMPLDLGAKGSCHIGGNIATNAGGLRLLRYGSLHGTVLGLEVVLPDGTILDNMSTLRKDNTGYDLKQLFIGSEGTIGVITGVSILTPHKPKAVNVALLGLNSFEDVQKAFKQSRIELSEILSAFEFWDTNALQMFKKHATPKDVMEKEYPFYVLIETSGSNKDHDDEKLNTYLENMMVDGVAEDGVVAQDETQIRGLWSLREGFTEALGKEPAVYKYDISMPVPKLYECVEDMRQHLRDGGVFGQPDSPVTDVVAYGHVGDGNLHLNIAASRLESRVSALIEPYLFEWVANHQGSISAEHGLGVAKNEFLGYSKSPVMIKMMKTMKNMLDPNAIMNPYKTMASSAGGSELFSSYEQDFTSVTDSIKIKIEQQIPNQKGEERKATIRAIEREIDEADEILGQMEMEILNIPTPSRTRLQAKLRLYKSEAEKLKRDLRRNTAIVPKNSERDELLGGFGGGNEDGQSDFDASTMDQRQRLLSGTERLGQSSRRLEDSHRLALETEGIGINILSTLKGQRETMVRARDTLAEADSHIDKASKTLKGMARRMATNKLITAAIILILIVLIGLVIWSKLSA</sequence>
<evidence type="ECO:0000256" key="4">
    <source>
        <dbReference type="ARBA" id="ARBA00022630"/>
    </source>
</evidence>
<evidence type="ECO:0000256" key="3">
    <source>
        <dbReference type="ARBA" id="ARBA00008000"/>
    </source>
</evidence>
<comment type="cofactor">
    <cofactor evidence="1">
        <name>FAD</name>
        <dbReference type="ChEBI" id="CHEBI:57692"/>
    </cofactor>
</comment>
<dbReference type="InterPro" id="IPR010989">
    <property type="entry name" value="SNARE"/>
</dbReference>
<name>A0ABP9YMI9_9FUNG</name>
<dbReference type="CDD" id="cd15862">
    <property type="entry name" value="SNARE_Vti1"/>
    <property type="match status" value="1"/>
</dbReference>
<dbReference type="InterPro" id="IPR016171">
    <property type="entry name" value="Vanillyl_alc_oxidase_C-sub2"/>
</dbReference>
<dbReference type="Pfam" id="PF12352">
    <property type="entry name" value="V-SNARE_C"/>
    <property type="match status" value="1"/>
</dbReference>
<dbReference type="InterPro" id="IPR016169">
    <property type="entry name" value="FAD-bd_PCMH_sub2"/>
</dbReference>
<dbReference type="Pfam" id="PF05008">
    <property type="entry name" value="V-SNARE"/>
    <property type="match status" value="1"/>
</dbReference>
<evidence type="ECO:0000256" key="1">
    <source>
        <dbReference type="ARBA" id="ARBA00001974"/>
    </source>
</evidence>
<keyword evidence="4" id="KW-0285">Flavoprotein</keyword>
<proteinExistence type="inferred from homology"/>
<feature type="transmembrane region" description="Helical" evidence="8">
    <location>
        <begin position="744"/>
        <end position="762"/>
    </location>
</feature>
<dbReference type="EMBL" id="BAABUK010000003">
    <property type="protein sequence ID" value="GAA5808086.1"/>
    <property type="molecule type" value="Genomic_DNA"/>
</dbReference>
<dbReference type="Proteomes" id="UP001473302">
    <property type="component" value="Unassembled WGS sequence"/>
</dbReference>
<dbReference type="InterPro" id="IPR038407">
    <property type="entry name" value="v-SNARE_N_sf"/>
</dbReference>
<dbReference type="Gene3D" id="3.30.70.2740">
    <property type="match status" value="1"/>
</dbReference>
<dbReference type="SUPFAM" id="SSF55103">
    <property type="entry name" value="FAD-linked oxidases, C-terminal domain"/>
    <property type="match status" value="1"/>
</dbReference>
<dbReference type="InterPro" id="IPR016167">
    <property type="entry name" value="FAD-bd_PCMH_sub1"/>
</dbReference>
<dbReference type="SUPFAM" id="SSF47661">
    <property type="entry name" value="t-snare proteins"/>
    <property type="match status" value="1"/>
</dbReference>
<dbReference type="InterPro" id="IPR007705">
    <property type="entry name" value="Vesicle_trsprt_v-SNARE_N"/>
</dbReference>
<evidence type="ECO:0000256" key="2">
    <source>
        <dbReference type="ARBA" id="ARBA00006108"/>
    </source>
</evidence>
<evidence type="ECO:0000256" key="8">
    <source>
        <dbReference type="SAM" id="Phobius"/>
    </source>
</evidence>
<feature type="coiled-coil region" evidence="7">
    <location>
        <begin position="577"/>
        <end position="626"/>
    </location>
</feature>
<dbReference type="InterPro" id="IPR006094">
    <property type="entry name" value="Oxid_FAD_bind_N"/>
</dbReference>
<evidence type="ECO:0000313" key="11">
    <source>
        <dbReference type="Proteomes" id="UP001473302"/>
    </source>
</evidence>
<dbReference type="Gene3D" id="3.30.465.10">
    <property type="match status" value="1"/>
</dbReference>
<organism evidence="10 11">
    <name type="scientific">Mucor flavus</name>
    <dbReference type="NCBI Taxonomy" id="439312"/>
    <lineage>
        <taxon>Eukaryota</taxon>
        <taxon>Fungi</taxon>
        <taxon>Fungi incertae sedis</taxon>
        <taxon>Mucoromycota</taxon>
        <taxon>Mucoromycotina</taxon>
        <taxon>Mucoromycetes</taxon>
        <taxon>Mucorales</taxon>
        <taxon>Mucorineae</taxon>
        <taxon>Mucoraceae</taxon>
        <taxon>Mucor</taxon>
    </lineage>
</organism>
<dbReference type="InterPro" id="IPR000727">
    <property type="entry name" value="T_SNARE_dom"/>
</dbReference>
<evidence type="ECO:0000256" key="5">
    <source>
        <dbReference type="ARBA" id="ARBA00022827"/>
    </source>
</evidence>
<keyword evidence="8" id="KW-1133">Transmembrane helix</keyword>
<keyword evidence="8" id="KW-0812">Transmembrane</keyword>
<dbReference type="PROSITE" id="PS51387">
    <property type="entry name" value="FAD_PCMH"/>
    <property type="match status" value="1"/>
</dbReference>
<comment type="caution">
    <text evidence="10">The sequence shown here is derived from an EMBL/GenBank/DDBJ whole genome shotgun (WGS) entry which is preliminary data.</text>
</comment>
<dbReference type="Gene3D" id="1.20.58.400">
    <property type="entry name" value="t-snare proteins"/>
    <property type="match status" value="1"/>
</dbReference>
<comment type="similarity">
    <text evidence="2">Belongs to the VTI1 family.</text>
</comment>
<dbReference type="InterPro" id="IPR036318">
    <property type="entry name" value="FAD-bd_PCMH-like_sf"/>
</dbReference>
<gene>
    <name evidence="10" type="ORF">MFLAVUS_001468</name>
</gene>
<accession>A0ABP9YMI9</accession>
<dbReference type="Pfam" id="PF01565">
    <property type="entry name" value="FAD_binding_4"/>
    <property type="match status" value="1"/>
</dbReference>
<dbReference type="SUPFAM" id="SSF56176">
    <property type="entry name" value="FAD-binding/transporter-associated domain-like"/>
    <property type="match status" value="1"/>
</dbReference>
<dbReference type="SUPFAM" id="SSF58038">
    <property type="entry name" value="SNARE fusion complex"/>
    <property type="match status" value="1"/>
</dbReference>
<dbReference type="Pfam" id="PF02913">
    <property type="entry name" value="FAD-oxidase_C"/>
    <property type="match status" value="1"/>
</dbReference>
<dbReference type="PANTHER" id="PTHR43716:SF1">
    <property type="entry name" value="D-2-HYDROXYGLUTARATE DEHYDROGENASE, MITOCHONDRIAL"/>
    <property type="match status" value="1"/>
</dbReference>
<evidence type="ECO:0000259" key="9">
    <source>
        <dbReference type="PROSITE" id="PS51387"/>
    </source>
</evidence>
<comment type="similarity">
    <text evidence="3">Belongs to the FAD-binding oxidoreductase/transferase type 4 family.</text>
</comment>
<feature type="domain" description="FAD-binding PCMH-type" evidence="9">
    <location>
        <begin position="102"/>
        <end position="281"/>
    </location>
</feature>
<dbReference type="InterPro" id="IPR016164">
    <property type="entry name" value="FAD-linked_Oxase-like_C"/>
</dbReference>
<evidence type="ECO:0000256" key="6">
    <source>
        <dbReference type="ARBA" id="ARBA00023002"/>
    </source>
</evidence>
<reference evidence="10 11" key="1">
    <citation type="submission" date="2024-04" db="EMBL/GenBank/DDBJ databases">
        <title>genome sequences of Mucor flavus KT1a and Helicostylum pulchrum KT1b strains isolated from the surface of a dry-aged beef.</title>
        <authorList>
            <person name="Toyotome T."/>
            <person name="Hosono M."/>
            <person name="Torimaru M."/>
            <person name="Fukuda K."/>
            <person name="Mikami N."/>
        </authorList>
    </citation>
    <scope>NUCLEOTIDE SEQUENCE [LARGE SCALE GENOMIC DNA]</scope>
    <source>
        <strain evidence="10 11">KT1a</strain>
    </source>
</reference>
<dbReference type="InterPro" id="IPR051264">
    <property type="entry name" value="FAD-oxidored/transferase_4"/>
</dbReference>
<dbReference type="Gene3D" id="1.10.45.10">
    <property type="entry name" value="Vanillyl-alcohol Oxidase, Chain A, domain 4"/>
    <property type="match status" value="1"/>
</dbReference>
<keyword evidence="8" id="KW-0472">Membrane</keyword>
<keyword evidence="6" id="KW-0560">Oxidoreductase</keyword>
<dbReference type="Gene3D" id="3.30.70.2190">
    <property type="match status" value="1"/>
</dbReference>
<dbReference type="Gene3D" id="3.30.43.10">
    <property type="entry name" value="Uridine Diphospho-n-acetylenolpyruvylglucosamine Reductase, domain 2"/>
    <property type="match status" value="1"/>
</dbReference>